<gene>
    <name evidence="2" type="ORF">NDU88_001676</name>
</gene>
<name>A0AAV7P4I3_PLEWA</name>
<sequence>MGWSARWLDRSRRQEEEDAGRRGRTTLERNWREVQEERQSEQTGHALGRAWPSQASSSTAKLTRKYSEGLQSIDEGQTQKQEGFLNPDRTNKRENSFLQEEKTRKGWSARWLDRSRRQEEEDAGRRGRTTLERNWREMQEERRS</sequence>
<feature type="compositionally biased region" description="Basic and acidic residues" evidence="1">
    <location>
        <begin position="7"/>
        <end position="40"/>
    </location>
</feature>
<keyword evidence="3" id="KW-1185">Reference proteome</keyword>
<proteinExistence type="predicted"/>
<dbReference type="AlphaFoldDB" id="A0AAV7P4I3"/>
<dbReference type="Proteomes" id="UP001066276">
    <property type="component" value="Chromosome 7"/>
</dbReference>
<reference evidence="2" key="1">
    <citation type="journal article" date="2022" name="bioRxiv">
        <title>Sequencing and chromosome-scale assembly of the giantPleurodeles waltlgenome.</title>
        <authorList>
            <person name="Brown T."/>
            <person name="Elewa A."/>
            <person name="Iarovenko S."/>
            <person name="Subramanian E."/>
            <person name="Araus A.J."/>
            <person name="Petzold A."/>
            <person name="Susuki M."/>
            <person name="Suzuki K.-i.T."/>
            <person name="Hayashi T."/>
            <person name="Toyoda A."/>
            <person name="Oliveira C."/>
            <person name="Osipova E."/>
            <person name="Leigh N.D."/>
            <person name="Simon A."/>
            <person name="Yun M.H."/>
        </authorList>
    </citation>
    <scope>NUCLEOTIDE SEQUENCE</scope>
    <source>
        <strain evidence="2">20211129_DDA</strain>
        <tissue evidence="2">Liver</tissue>
    </source>
</reference>
<evidence type="ECO:0000313" key="3">
    <source>
        <dbReference type="Proteomes" id="UP001066276"/>
    </source>
</evidence>
<feature type="region of interest" description="Disordered" evidence="1">
    <location>
        <begin position="1"/>
        <end position="144"/>
    </location>
</feature>
<feature type="compositionally biased region" description="Basic and acidic residues" evidence="1">
    <location>
        <begin position="89"/>
        <end position="104"/>
    </location>
</feature>
<evidence type="ECO:0000256" key="1">
    <source>
        <dbReference type="SAM" id="MobiDB-lite"/>
    </source>
</evidence>
<feature type="compositionally biased region" description="Basic and acidic residues" evidence="1">
    <location>
        <begin position="111"/>
        <end position="144"/>
    </location>
</feature>
<protein>
    <submittedName>
        <fullName evidence="2">Uncharacterized protein</fullName>
    </submittedName>
</protein>
<comment type="caution">
    <text evidence="2">The sequence shown here is derived from an EMBL/GenBank/DDBJ whole genome shotgun (WGS) entry which is preliminary data.</text>
</comment>
<accession>A0AAV7P4I3</accession>
<organism evidence="2 3">
    <name type="scientific">Pleurodeles waltl</name>
    <name type="common">Iberian ribbed newt</name>
    <dbReference type="NCBI Taxonomy" id="8319"/>
    <lineage>
        <taxon>Eukaryota</taxon>
        <taxon>Metazoa</taxon>
        <taxon>Chordata</taxon>
        <taxon>Craniata</taxon>
        <taxon>Vertebrata</taxon>
        <taxon>Euteleostomi</taxon>
        <taxon>Amphibia</taxon>
        <taxon>Batrachia</taxon>
        <taxon>Caudata</taxon>
        <taxon>Salamandroidea</taxon>
        <taxon>Salamandridae</taxon>
        <taxon>Pleurodelinae</taxon>
        <taxon>Pleurodeles</taxon>
    </lineage>
</organism>
<dbReference type="EMBL" id="JANPWB010000011">
    <property type="protein sequence ID" value="KAJ1123203.1"/>
    <property type="molecule type" value="Genomic_DNA"/>
</dbReference>
<evidence type="ECO:0000313" key="2">
    <source>
        <dbReference type="EMBL" id="KAJ1123203.1"/>
    </source>
</evidence>